<keyword evidence="1" id="KW-0472">Membrane</keyword>
<dbReference type="Proteomes" id="UP000475862">
    <property type="component" value="Unassembled WGS sequence"/>
</dbReference>
<keyword evidence="1" id="KW-0812">Transmembrane</keyword>
<evidence type="ECO:0000313" key="3">
    <source>
        <dbReference type="Proteomes" id="UP000475862"/>
    </source>
</evidence>
<evidence type="ECO:0000313" key="2">
    <source>
        <dbReference type="EMBL" id="KAE9526925.1"/>
    </source>
</evidence>
<accession>A0A6G0T8U7</accession>
<proteinExistence type="predicted"/>
<evidence type="ECO:0000256" key="1">
    <source>
        <dbReference type="SAM" id="Phobius"/>
    </source>
</evidence>
<feature type="transmembrane region" description="Helical" evidence="1">
    <location>
        <begin position="20"/>
        <end position="39"/>
    </location>
</feature>
<name>A0A6G0T8U7_APHGL</name>
<comment type="caution">
    <text evidence="2">The sequence shown here is derived from an EMBL/GenBank/DDBJ whole genome shotgun (WGS) entry which is preliminary data.</text>
</comment>
<keyword evidence="1" id="KW-1133">Transmembrane helix</keyword>
<dbReference type="AlphaFoldDB" id="A0A6G0T8U7"/>
<keyword evidence="3" id="KW-1185">Reference proteome</keyword>
<sequence length="177" mass="21542">MHQRCLQPTTTGCVELDKKFWHNFQQIYSGLYILMILWNNEIKMGFKTFHLKFFDTRDQCTNYSSPIFYVIIVYLYSKLLFRIIYYEFVYVIIMSLRSNHGLPFTLKIYRSFMFNRTSIELDLITIFSYIKVKQFECMSRTIWYIVGKNKERTLHFYRVNRIPCVYYPLRNAFPAAV</sequence>
<organism evidence="2 3">
    <name type="scientific">Aphis glycines</name>
    <name type="common">Soybean aphid</name>
    <dbReference type="NCBI Taxonomy" id="307491"/>
    <lineage>
        <taxon>Eukaryota</taxon>
        <taxon>Metazoa</taxon>
        <taxon>Ecdysozoa</taxon>
        <taxon>Arthropoda</taxon>
        <taxon>Hexapoda</taxon>
        <taxon>Insecta</taxon>
        <taxon>Pterygota</taxon>
        <taxon>Neoptera</taxon>
        <taxon>Paraneoptera</taxon>
        <taxon>Hemiptera</taxon>
        <taxon>Sternorrhyncha</taxon>
        <taxon>Aphidomorpha</taxon>
        <taxon>Aphidoidea</taxon>
        <taxon>Aphididae</taxon>
        <taxon>Aphidini</taxon>
        <taxon>Aphis</taxon>
        <taxon>Aphis</taxon>
    </lineage>
</organism>
<feature type="transmembrane region" description="Helical" evidence="1">
    <location>
        <begin position="60"/>
        <end position="77"/>
    </location>
</feature>
<reference evidence="2 3" key="1">
    <citation type="submission" date="2019-08" db="EMBL/GenBank/DDBJ databases">
        <title>The genome of the soybean aphid Biotype 1, its phylome, world population structure and adaptation to the North American continent.</title>
        <authorList>
            <person name="Giordano R."/>
            <person name="Donthu R.K."/>
            <person name="Hernandez A.G."/>
            <person name="Wright C.L."/>
            <person name="Zimin A.V."/>
        </authorList>
    </citation>
    <scope>NUCLEOTIDE SEQUENCE [LARGE SCALE GENOMIC DNA]</scope>
    <source>
        <tissue evidence="2">Whole aphids</tissue>
    </source>
</reference>
<dbReference type="EMBL" id="VYZN01000054">
    <property type="protein sequence ID" value="KAE9526925.1"/>
    <property type="molecule type" value="Genomic_DNA"/>
</dbReference>
<gene>
    <name evidence="2" type="ORF">AGLY_013573</name>
</gene>
<protein>
    <submittedName>
        <fullName evidence="2">Uncharacterized protein</fullName>
    </submittedName>
</protein>